<dbReference type="EMBL" id="CP013107">
    <property type="protein sequence ID" value="APG90268.1"/>
    <property type="molecule type" value="Genomic_DNA"/>
</dbReference>
<proteinExistence type="predicted"/>
<dbReference type="AlphaFoldDB" id="A0A1L3LJK6"/>
<evidence type="ECO:0000313" key="2">
    <source>
        <dbReference type="Proteomes" id="UP000182306"/>
    </source>
</evidence>
<accession>A0A1L3LJK6</accession>
<evidence type="ECO:0000313" key="1">
    <source>
        <dbReference type="EMBL" id="APG90268.1"/>
    </source>
</evidence>
<sequence>MYLARERVGMSPIIVSASKNVGARQRFLGLRSALASLTGLPCKT</sequence>
<dbReference type="KEGG" id="same:SAMCFNEI73_Ch0946"/>
<keyword evidence="2" id="KW-1185">Reference proteome</keyword>
<organism evidence="1 2">
    <name type="scientific">Sinorhizobium americanum</name>
    <dbReference type="NCBI Taxonomy" id="194963"/>
    <lineage>
        <taxon>Bacteria</taxon>
        <taxon>Pseudomonadati</taxon>
        <taxon>Pseudomonadota</taxon>
        <taxon>Alphaproteobacteria</taxon>
        <taxon>Hyphomicrobiales</taxon>
        <taxon>Rhizobiaceae</taxon>
        <taxon>Sinorhizobium/Ensifer group</taxon>
        <taxon>Sinorhizobium</taxon>
    </lineage>
</organism>
<dbReference type="Proteomes" id="UP000182306">
    <property type="component" value="Chromosome"/>
</dbReference>
<protein>
    <submittedName>
        <fullName evidence="1">Uncharacterized protein</fullName>
    </submittedName>
</protein>
<gene>
    <name evidence="1" type="ORF">SAMCFNEI73_Ch0946</name>
</gene>
<reference evidence="1 2" key="1">
    <citation type="submission" date="2015-10" db="EMBL/GenBank/DDBJ databases">
        <title>Genomic differences between typical nodule nitrogen-fixing rhizobial strains and those coming from bean seeds.</title>
        <authorList>
            <person name="Peralta H."/>
            <person name="Aguilar-Vera A."/>
            <person name="Diaz R."/>
            <person name="Mora Y."/>
            <person name="Martinez-Batallar G."/>
            <person name="Salazar E."/>
            <person name="Vargas-Lagunas C."/>
            <person name="Encarnacion S."/>
            <person name="Girard L."/>
            <person name="Mora J."/>
        </authorList>
    </citation>
    <scope>NUCLEOTIDE SEQUENCE [LARGE SCALE GENOMIC DNA]</scope>
    <source>
        <strain evidence="1 2">CFNEI 73</strain>
    </source>
</reference>
<name>A0A1L3LJK6_9HYPH</name>